<feature type="non-terminal residue" evidence="1">
    <location>
        <position position="47"/>
    </location>
</feature>
<sequence>WEHIEEERITISELYLELTGLLKNVISDKFTSTESSSYPETFTMTTK</sequence>
<gene>
    <name evidence="1" type="ORF">RFULGI_LOCUS17886</name>
</gene>
<reference evidence="1" key="1">
    <citation type="submission" date="2021-06" db="EMBL/GenBank/DDBJ databases">
        <authorList>
            <person name="Kallberg Y."/>
            <person name="Tangrot J."/>
            <person name="Rosling A."/>
        </authorList>
    </citation>
    <scope>NUCLEOTIDE SEQUENCE</scope>
    <source>
        <strain evidence="1">IN212</strain>
    </source>
</reference>
<evidence type="ECO:0000313" key="1">
    <source>
        <dbReference type="EMBL" id="CAG8802500.1"/>
    </source>
</evidence>
<comment type="caution">
    <text evidence="1">The sequence shown here is derived from an EMBL/GenBank/DDBJ whole genome shotgun (WGS) entry which is preliminary data.</text>
</comment>
<keyword evidence="2" id="KW-1185">Reference proteome</keyword>
<evidence type="ECO:0000313" key="2">
    <source>
        <dbReference type="Proteomes" id="UP000789396"/>
    </source>
</evidence>
<dbReference type="EMBL" id="CAJVPZ010073785">
    <property type="protein sequence ID" value="CAG8802500.1"/>
    <property type="molecule type" value="Genomic_DNA"/>
</dbReference>
<organism evidence="1 2">
    <name type="scientific">Racocetra fulgida</name>
    <dbReference type="NCBI Taxonomy" id="60492"/>
    <lineage>
        <taxon>Eukaryota</taxon>
        <taxon>Fungi</taxon>
        <taxon>Fungi incertae sedis</taxon>
        <taxon>Mucoromycota</taxon>
        <taxon>Glomeromycotina</taxon>
        <taxon>Glomeromycetes</taxon>
        <taxon>Diversisporales</taxon>
        <taxon>Gigasporaceae</taxon>
        <taxon>Racocetra</taxon>
    </lineage>
</organism>
<dbReference type="Proteomes" id="UP000789396">
    <property type="component" value="Unassembled WGS sequence"/>
</dbReference>
<accession>A0A9N9JXP6</accession>
<proteinExistence type="predicted"/>
<name>A0A9N9JXP6_9GLOM</name>
<dbReference type="AlphaFoldDB" id="A0A9N9JXP6"/>
<feature type="non-terminal residue" evidence="1">
    <location>
        <position position="1"/>
    </location>
</feature>
<protein>
    <submittedName>
        <fullName evidence="1">6856_t:CDS:1</fullName>
    </submittedName>
</protein>